<feature type="region of interest" description="Disordered" evidence="2">
    <location>
        <begin position="465"/>
        <end position="489"/>
    </location>
</feature>
<dbReference type="InterPro" id="IPR023753">
    <property type="entry name" value="FAD/NAD-binding_dom"/>
</dbReference>
<protein>
    <submittedName>
        <fullName evidence="4">FAD/NAD(P)-binding oxidoreductase family protein</fullName>
    </submittedName>
</protein>
<dbReference type="PRINTS" id="PR00368">
    <property type="entry name" value="FADPNR"/>
</dbReference>
<proteinExistence type="predicted"/>
<sequence>MERPPEMGGVWKRVVVIGGGVAGSLIAKSLQFHADVTLIDPKEYFEIPWASLRAMVEPSFAERSVIYHKDYLTNGRLVMSKAINISNSEVLTAKGRMVAYDYLVIATGHNDSFPETRTERLKEYRAENEKIKAAGSVLIVGGGPTGVELAAEIAVDHPDKRVVLVHDGSRLLEFIGPKAAGKTLEWLKSKNVEVRLRQSVDLNNSLEGSTTYVTSTGEIIKADCLFVCTGKPLASAWLKETVLKNSLDAFGRLKVDENLRVKGYKNIFAIGDIADVKEIKQGYLAQKHALIAAKNLKLMMTGGKENKMATLKPHSIKVIVSLGRYDAVAQFPLTTIIGLVPGLIKSKDLFVGKGKETVRPGPAPREFLSSIGGALSSICTIKGIILEKVHYSHRDSRPRGTNPPKLKAYTPASACNGNRRKEVPVKECTPKVYNRKEMAFKSGEPAAILPNPSYGNYNEMPEDWELRRVPAGPDPLHHNGHTPTKPRTP</sequence>
<evidence type="ECO:0000256" key="1">
    <source>
        <dbReference type="ARBA" id="ARBA00057036"/>
    </source>
</evidence>
<evidence type="ECO:0000313" key="4">
    <source>
        <dbReference type="EMBL" id="KAL2511024.1"/>
    </source>
</evidence>
<organism evidence="4 5">
    <name type="scientific">Abeliophyllum distichum</name>
    <dbReference type="NCBI Taxonomy" id="126358"/>
    <lineage>
        <taxon>Eukaryota</taxon>
        <taxon>Viridiplantae</taxon>
        <taxon>Streptophyta</taxon>
        <taxon>Embryophyta</taxon>
        <taxon>Tracheophyta</taxon>
        <taxon>Spermatophyta</taxon>
        <taxon>Magnoliopsida</taxon>
        <taxon>eudicotyledons</taxon>
        <taxon>Gunneridae</taxon>
        <taxon>Pentapetalae</taxon>
        <taxon>asterids</taxon>
        <taxon>lamiids</taxon>
        <taxon>Lamiales</taxon>
        <taxon>Oleaceae</taxon>
        <taxon>Forsythieae</taxon>
        <taxon>Abeliophyllum</taxon>
    </lineage>
</organism>
<dbReference type="PANTHER" id="PTHR43735:SF26">
    <property type="entry name" value="APOPTOSIS-INDUCING FACTOR HOMOLOG B-LIKE"/>
    <property type="match status" value="1"/>
</dbReference>
<dbReference type="Gene3D" id="3.50.50.100">
    <property type="match status" value="1"/>
</dbReference>
<comment type="caution">
    <text evidence="4">The sequence shown here is derived from an EMBL/GenBank/DDBJ whole genome shotgun (WGS) entry which is preliminary data.</text>
</comment>
<dbReference type="PANTHER" id="PTHR43735">
    <property type="entry name" value="APOPTOSIS-INDUCING FACTOR 1"/>
    <property type="match status" value="1"/>
</dbReference>
<name>A0ABD1TE83_9LAMI</name>
<dbReference type="Pfam" id="PF07992">
    <property type="entry name" value="Pyr_redox_2"/>
    <property type="match status" value="1"/>
</dbReference>
<evidence type="ECO:0000313" key="5">
    <source>
        <dbReference type="Proteomes" id="UP001604336"/>
    </source>
</evidence>
<dbReference type="AlphaFoldDB" id="A0ABD1TE83"/>
<evidence type="ECO:0000259" key="3">
    <source>
        <dbReference type="Pfam" id="PF07992"/>
    </source>
</evidence>
<keyword evidence="5" id="KW-1185">Reference proteome</keyword>
<dbReference type="EMBL" id="JBFOLK010000005">
    <property type="protein sequence ID" value="KAL2511024.1"/>
    <property type="molecule type" value="Genomic_DNA"/>
</dbReference>
<dbReference type="Proteomes" id="UP001604336">
    <property type="component" value="Unassembled WGS sequence"/>
</dbReference>
<dbReference type="FunFam" id="3.50.50.100:FF:000006">
    <property type="entry name" value="apoptosis-inducing factor 2"/>
    <property type="match status" value="1"/>
</dbReference>
<feature type="domain" description="FAD/NAD(P)-binding" evidence="3">
    <location>
        <begin position="13"/>
        <end position="289"/>
    </location>
</feature>
<dbReference type="SUPFAM" id="SSF51905">
    <property type="entry name" value="FAD/NAD(P)-binding domain"/>
    <property type="match status" value="1"/>
</dbReference>
<evidence type="ECO:0000256" key="2">
    <source>
        <dbReference type="SAM" id="MobiDB-lite"/>
    </source>
</evidence>
<comment type="function">
    <text evidence="1">Putative FAD-dependent oxidoreductase.</text>
</comment>
<accession>A0ABD1TE83</accession>
<gene>
    <name evidence="4" type="ORF">Adt_16624</name>
</gene>
<dbReference type="InterPro" id="IPR036188">
    <property type="entry name" value="FAD/NAD-bd_sf"/>
</dbReference>
<reference evidence="5" key="1">
    <citation type="submission" date="2024-07" db="EMBL/GenBank/DDBJ databases">
        <title>Two chromosome-level genome assemblies of Korean endemic species Abeliophyllum distichum and Forsythia ovata (Oleaceae).</title>
        <authorList>
            <person name="Jang H."/>
        </authorList>
    </citation>
    <scope>NUCLEOTIDE SEQUENCE [LARGE SCALE GENOMIC DNA]</scope>
</reference>